<organism evidence="2 3">
    <name type="scientific">Candidatus Taylorbacteria bacterium RIFCSPLOWO2_01_FULL_45_15b</name>
    <dbReference type="NCBI Taxonomy" id="1802319"/>
    <lineage>
        <taxon>Bacteria</taxon>
        <taxon>Candidatus Tayloriibacteriota</taxon>
    </lineage>
</organism>
<keyword evidence="1" id="KW-1133">Transmembrane helix</keyword>
<dbReference type="PANTHER" id="PTHR43393">
    <property type="entry name" value="CYTOKININ RIBOSIDE 5'-MONOPHOSPHATE PHOSPHORIBOHYDROLASE"/>
    <property type="match status" value="1"/>
</dbReference>
<feature type="transmembrane region" description="Helical" evidence="1">
    <location>
        <begin position="104"/>
        <end position="124"/>
    </location>
</feature>
<evidence type="ECO:0000256" key="1">
    <source>
        <dbReference type="SAM" id="Phobius"/>
    </source>
</evidence>
<dbReference type="PANTHER" id="PTHR43393:SF3">
    <property type="entry name" value="LYSINE DECARBOXYLASE-LIKE PROTEIN"/>
    <property type="match status" value="1"/>
</dbReference>
<dbReference type="SUPFAM" id="SSF102405">
    <property type="entry name" value="MCP/YpsA-like"/>
    <property type="match status" value="1"/>
</dbReference>
<proteinExistence type="predicted"/>
<keyword evidence="1" id="KW-0472">Membrane</keyword>
<dbReference type="Pfam" id="PF18306">
    <property type="entry name" value="LDcluster4"/>
    <property type="match status" value="1"/>
</dbReference>
<protein>
    <recommendedName>
        <fullName evidence="4">TIGR00725 family protein</fullName>
    </recommendedName>
</protein>
<dbReference type="InterPro" id="IPR052341">
    <property type="entry name" value="LOG_family_nucleotidases"/>
</dbReference>
<dbReference type="STRING" id="1802319.A2928_00465"/>
<reference evidence="2 3" key="1">
    <citation type="journal article" date="2016" name="Nat. Commun.">
        <title>Thousands of microbial genomes shed light on interconnected biogeochemical processes in an aquifer system.</title>
        <authorList>
            <person name="Anantharaman K."/>
            <person name="Brown C.T."/>
            <person name="Hug L.A."/>
            <person name="Sharon I."/>
            <person name="Castelle C.J."/>
            <person name="Probst A.J."/>
            <person name="Thomas B.C."/>
            <person name="Singh A."/>
            <person name="Wilkins M.J."/>
            <person name="Karaoz U."/>
            <person name="Brodie E.L."/>
            <person name="Williams K.H."/>
            <person name="Hubbard S.S."/>
            <person name="Banfield J.F."/>
        </authorList>
    </citation>
    <scope>NUCLEOTIDE SEQUENCE [LARGE SCALE GENOMIC DNA]</scope>
</reference>
<evidence type="ECO:0000313" key="3">
    <source>
        <dbReference type="Proteomes" id="UP000176221"/>
    </source>
</evidence>
<dbReference type="AlphaFoldDB" id="A0A1G2NA69"/>
<dbReference type="Proteomes" id="UP000176221">
    <property type="component" value="Unassembled WGS sequence"/>
</dbReference>
<accession>A0A1G2NA69</accession>
<comment type="caution">
    <text evidence="2">The sequence shown here is derived from an EMBL/GenBank/DDBJ whole genome shotgun (WGS) entry which is preliminary data.</text>
</comment>
<sequence>MKTIACLGSGSGKCGEAMYDAMEQVGVLLATEGATVITGGFGGSGMEAPAKGAQRMGGKTVGYTLIGLPANPYFSEVVDCAKNGDSPEIQFGTRLGHLLSANGFIVGAAGGAGTLVELMAIINLNAKFWKEKKKVVILKPGSLQCSGWDESMLQQLKSWGVLPDSVEVKVVDTPRAAVAAVL</sequence>
<name>A0A1G2NA69_9BACT</name>
<dbReference type="GO" id="GO:0005829">
    <property type="term" value="C:cytosol"/>
    <property type="evidence" value="ECO:0007669"/>
    <property type="project" value="TreeGrafter"/>
</dbReference>
<evidence type="ECO:0000313" key="2">
    <source>
        <dbReference type="EMBL" id="OHA32151.1"/>
    </source>
</evidence>
<evidence type="ECO:0008006" key="4">
    <source>
        <dbReference type="Google" id="ProtNLM"/>
    </source>
</evidence>
<gene>
    <name evidence="2" type="ORF">A2928_00465</name>
</gene>
<dbReference type="InterPro" id="IPR041164">
    <property type="entry name" value="LDcluster4"/>
</dbReference>
<dbReference type="Gene3D" id="3.40.50.450">
    <property type="match status" value="1"/>
</dbReference>
<keyword evidence="1" id="KW-0812">Transmembrane</keyword>
<dbReference type="EMBL" id="MHRX01000052">
    <property type="protein sequence ID" value="OHA32151.1"/>
    <property type="molecule type" value="Genomic_DNA"/>
</dbReference>